<keyword evidence="6" id="KW-1185">Reference proteome</keyword>
<keyword evidence="1" id="KW-0285">Flavoprotein</keyword>
<dbReference type="InterPro" id="IPR005107">
    <property type="entry name" value="CO_DH_flav_C"/>
</dbReference>
<dbReference type="Proteomes" id="UP000248863">
    <property type="component" value="Unassembled WGS sequence"/>
</dbReference>
<dbReference type="AlphaFoldDB" id="A0A327KKG0"/>
<dbReference type="EMBL" id="NPEU01000082">
    <property type="protein sequence ID" value="RAI39300.1"/>
    <property type="molecule type" value="Genomic_DNA"/>
</dbReference>
<accession>A0A327KKG0</accession>
<dbReference type="InterPro" id="IPR036683">
    <property type="entry name" value="CO_DH_flav_C_dom_sf"/>
</dbReference>
<evidence type="ECO:0000313" key="5">
    <source>
        <dbReference type="EMBL" id="RAI39300.1"/>
    </source>
</evidence>
<organism evidence="5 6">
    <name type="scientific">Rhodoplanes elegans</name>
    <dbReference type="NCBI Taxonomy" id="29408"/>
    <lineage>
        <taxon>Bacteria</taxon>
        <taxon>Pseudomonadati</taxon>
        <taxon>Pseudomonadota</taxon>
        <taxon>Alphaproteobacteria</taxon>
        <taxon>Hyphomicrobiales</taxon>
        <taxon>Nitrobacteraceae</taxon>
        <taxon>Rhodoplanes</taxon>
    </lineage>
</organism>
<evidence type="ECO:0000256" key="2">
    <source>
        <dbReference type="ARBA" id="ARBA00022827"/>
    </source>
</evidence>
<dbReference type="InterPro" id="IPR016166">
    <property type="entry name" value="FAD-bd_PCMH"/>
</dbReference>
<dbReference type="PANTHER" id="PTHR42659">
    <property type="entry name" value="XANTHINE DEHYDROGENASE SUBUNIT C-RELATED"/>
    <property type="match status" value="1"/>
</dbReference>
<dbReference type="GO" id="GO:0071949">
    <property type="term" value="F:FAD binding"/>
    <property type="evidence" value="ECO:0007669"/>
    <property type="project" value="InterPro"/>
</dbReference>
<dbReference type="Gene3D" id="3.30.43.10">
    <property type="entry name" value="Uridine Diphospho-n-acetylenolpyruvylglucosamine Reductase, domain 2"/>
    <property type="match status" value="1"/>
</dbReference>
<keyword evidence="3" id="KW-0560">Oxidoreductase</keyword>
<dbReference type="InterPro" id="IPR002346">
    <property type="entry name" value="Mopterin_DH_FAD-bd"/>
</dbReference>
<sequence>MQSRVVDMAHFRVAAPRTLDEAFSLLSSHGHDAKLVAGGTDVLIHIRAGKSAPKLLVLLSRIGELDDEIRVTETGIRIGALARLSDVVRHPVVSARFTALAEAAEQIGSEQIRNRGTVCGNVGNASPAGDTLPPLYTFDAVVNLVAPGGRRAVPIAAFVRGPGRTDLAPGELIESIDCPFPPEGGGSGYIKLARRAGIDISTVGAAALVCGDTVRLAMGAVGPTPIRAGAAELLLGAGLRDEAAFDRGIAAAAAATTPISDIRASRDYRLAMVQVLAREAIRVSQQRSTTKERVQA</sequence>
<proteinExistence type="predicted"/>
<dbReference type="Gene3D" id="3.30.465.10">
    <property type="match status" value="1"/>
</dbReference>
<evidence type="ECO:0000313" key="6">
    <source>
        <dbReference type="Proteomes" id="UP000248863"/>
    </source>
</evidence>
<name>A0A327KKG0_9BRAD</name>
<dbReference type="SUPFAM" id="SSF55447">
    <property type="entry name" value="CO dehydrogenase flavoprotein C-terminal domain-like"/>
    <property type="match status" value="1"/>
</dbReference>
<keyword evidence="2" id="KW-0274">FAD</keyword>
<evidence type="ECO:0000256" key="1">
    <source>
        <dbReference type="ARBA" id="ARBA00022630"/>
    </source>
</evidence>
<dbReference type="Pfam" id="PF00941">
    <property type="entry name" value="FAD_binding_5"/>
    <property type="match status" value="1"/>
</dbReference>
<dbReference type="PANTHER" id="PTHR42659:SF2">
    <property type="entry name" value="XANTHINE DEHYDROGENASE SUBUNIT C-RELATED"/>
    <property type="match status" value="1"/>
</dbReference>
<dbReference type="GO" id="GO:0016491">
    <property type="term" value="F:oxidoreductase activity"/>
    <property type="evidence" value="ECO:0007669"/>
    <property type="project" value="UniProtKB-KW"/>
</dbReference>
<evidence type="ECO:0000259" key="4">
    <source>
        <dbReference type="PROSITE" id="PS51387"/>
    </source>
</evidence>
<dbReference type="Pfam" id="PF03450">
    <property type="entry name" value="CO_deh_flav_C"/>
    <property type="match status" value="1"/>
</dbReference>
<dbReference type="InterPro" id="IPR016169">
    <property type="entry name" value="FAD-bd_PCMH_sub2"/>
</dbReference>
<dbReference type="InterPro" id="IPR036318">
    <property type="entry name" value="FAD-bd_PCMH-like_sf"/>
</dbReference>
<dbReference type="InterPro" id="IPR016167">
    <property type="entry name" value="FAD-bd_PCMH_sub1"/>
</dbReference>
<dbReference type="Gene3D" id="3.30.390.50">
    <property type="entry name" value="CO dehydrogenase flavoprotein, C-terminal domain"/>
    <property type="match status" value="1"/>
</dbReference>
<evidence type="ECO:0000256" key="3">
    <source>
        <dbReference type="ARBA" id="ARBA00023002"/>
    </source>
</evidence>
<protein>
    <recommendedName>
        <fullName evidence="4">FAD-binding PCMH-type domain-containing protein</fullName>
    </recommendedName>
</protein>
<comment type="caution">
    <text evidence="5">The sequence shown here is derived from an EMBL/GenBank/DDBJ whole genome shotgun (WGS) entry which is preliminary data.</text>
</comment>
<feature type="domain" description="FAD-binding PCMH-type" evidence="4">
    <location>
        <begin position="6"/>
        <end position="183"/>
    </location>
</feature>
<reference evidence="5 6" key="1">
    <citation type="submission" date="2017-07" db="EMBL/GenBank/DDBJ databases">
        <title>Draft Genome Sequences of Select Purple Nonsulfur Bacteria.</title>
        <authorList>
            <person name="Lasarre B."/>
            <person name="Mckinlay J.B."/>
        </authorList>
    </citation>
    <scope>NUCLEOTIDE SEQUENCE [LARGE SCALE GENOMIC DNA]</scope>
    <source>
        <strain evidence="5 6">DSM 11907</strain>
    </source>
</reference>
<gene>
    <name evidence="5" type="ORF">CH338_09905</name>
</gene>
<dbReference type="SUPFAM" id="SSF56176">
    <property type="entry name" value="FAD-binding/transporter-associated domain-like"/>
    <property type="match status" value="1"/>
</dbReference>
<dbReference type="SMART" id="SM01092">
    <property type="entry name" value="CO_deh_flav_C"/>
    <property type="match status" value="1"/>
</dbReference>
<dbReference type="PROSITE" id="PS51387">
    <property type="entry name" value="FAD_PCMH"/>
    <property type="match status" value="1"/>
</dbReference>
<dbReference type="OrthoDB" id="9814706at2"/>
<dbReference type="InterPro" id="IPR051312">
    <property type="entry name" value="Diverse_Substr_Oxidored"/>
</dbReference>